<accession>A0A165C683</accession>
<dbReference type="Proteomes" id="UP000077266">
    <property type="component" value="Unassembled WGS sequence"/>
</dbReference>
<dbReference type="STRING" id="1314781.A0A165C683"/>
<sequence length="490" mass="54914">MLVSSVCKHWRQVALATTTLWSTIAALELAHAAIHFDVMRDMLERSKGAPLTISLTVDAVRLSEDPDVDPTDLPAEQSLRLALAAFELVVSHAWHWYDFEVEFTDEALEHLAHFLPRLYAAPPAPLLERLGIFIDDAALHEDEPENQTLVAPEIPLFGGVRPPQFKVLTLWGAPIGWGPYVQEALLSELGCLELGLLYGPCTPTLDQLFSVLRASPSLLRFELNNCELPKVASDWPLALEANIIELPKLKDLEIRGLSGTIAKKLVELVPTPNLAVLTVELDEFDFDDHAVFFEHIVSPRVLFPALERLCIEGFGPGTDVLKRVFHAQTAVEELVFELTPLNIAVLELLRYDPPPATQDGQDHDTVLSNIPLPKLQTLRLRSPEKGFEVPNLVDVLRSRQAALCPVRSLQLHQYIVPPDHEEMEKYVKDIDYFIGSDDDDDEEWEEEDEEGSLDGIEIFEDDLDDDEEDEDDGSDDELDLLSSQFQATTL</sequence>
<evidence type="ECO:0008006" key="4">
    <source>
        <dbReference type="Google" id="ProtNLM"/>
    </source>
</evidence>
<dbReference type="InParanoid" id="A0A165C683"/>
<name>A0A165C683_EXIGL</name>
<organism evidence="2 3">
    <name type="scientific">Exidia glandulosa HHB12029</name>
    <dbReference type="NCBI Taxonomy" id="1314781"/>
    <lineage>
        <taxon>Eukaryota</taxon>
        <taxon>Fungi</taxon>
        <taxon>Dikarya</taxon>
        <taxon>Basidiomycota</taxon>
        <taxon>Agaricomycotina</taxon>
        <taxon>Agaricomycetes</taxon>
        <taxon>Auriculariales</taxon>
        <taxon>Exidiaceae</taxon>
        <taxon>Exidia</taxon>
    </lineage>
</organism>
<evidence type="ECO:0000313" key="2">
    <source>
        <dbReference type="EMBL" id="KZV81898.1"/>
    </source>
</evidence>
<evidence type="ECO:0000313" key="3">
    <source>
        <dbReference type="Proteomes" id="UP000077266"/>
    </source>
</evidence>
<dbReference type="OrthoDB" id="3341212at2759"/>
<evidence type="ECO:0000256" key="1">
    <source>
        <dbReference type="SAM" id="MobiDB-lite"/>
    </source>
</evidence>
<proteinExistence type="predicted"/>
<feature type="region of interest" description="Disordered" evidence="1">
    <location>
        <begin position="436"/>
        <end position="490"/>
    </location>
</feature>
<gene>
    <name evidence="2" type="ORF">EXIGLDRAFT_703146</name>
</gene>
<reference evidence="2 3" key="1">
    <citation type="journal article" date="2016" name="Mol. Biol. Evol.">
        <title>Comparative Genomics of Early-Diverging Mushroom-Forming Fungi Provides Insights into the Origins of Lignocellulose Decay Capabilities.</title>
        <authorList>
            <person name="Nagy L.G."/>
            <person name="Riley R."/>
            <person name="Tritt A."/>
            <person name="Adam C."/>
            <person name="Daum C."/>
            <person name="Floudas D."/>
            <person name="Sun H."/>
            <person name="Yadav J.S."/>
            <person name="Pangilinan J."/>
            <person name="Larsson K.H."/>
            <person name="Matsuura K."/>
            <person name="Barry K."/>
            <person name="Labutti K."/>
            <person name="Kuo R."/>
            <person name="Ohm R.A."/>
            <person name="Bhattacharya S.S."/>
            <person name="Shirouzu T."/>
            <person name="Yoshinaga Y."/>
            <person name="Martin F.M."/>
            <person name="Grigoriev I.V."/>
            <person name="Hibbett D.S."/>
        </authorList>
    </citation>
    <scope>NUCLEOTIDE SEQUENCE [LARGE SCALE GENOMIC DNA]</scope>
    <source>
        <strain evidence="2 3">HHB12029</strain>
    </source>
</reference>
<feature type="compositionally biased region" description="Acidic residues" evidence="1">
    <location>
        <begin position="436"/>
        <end position="479"/>
    </location>
</feature>
<dbReference type="AlphaFoldDB" id="A0A165C683"/>
<protein>
    <recommendedName>
        <fullName evidence="4">F-box domain-containing protein</fullName>
    </recommendedName>
</protein>
<keyword evidence="3" id="KW-1185">Reference proteome</keyword>
<dbReference type="EMBL" id="KV426359">
    <property type="protein sequence ID" value="KZV81898.1"/>
    <property type="molecule type" value="Genomic_DNA"/>
</dbReference>